<dbReference type="Proteomes" id="UP000050525">
    <property type="component" value="Unassembled WGS sequence"/>
</dbReference>
<keyword evidence="2" id="KW-1185">Reference proteome</keyword>
<accession>A0A151PI71</accession>
<sequence>MEWGKKEANKLECNLCNHLCCSILLFCAIPTRKKDHHPSLFVHFLLLSVTSIQESYILVRKRDGVIWLPEMAKDWIQ</sequence>
<proteinExistence type="predicted"/>
<dbReference type="AlphaFoldDB" id="A0A151PI71"/>
<organism evidence="1 2">
    <name type="scientific">Alligator mississippiensis</name>
    <name type="common">American alligator</name>
    <dbReference type="NCBI Taxonomy" id="8496"/>
    <lineage>
        <taxon>Eukaryota</taxon>
        <taxon>Metazoa</taxon>
        <taxon>Chordata</taxon>
        <taxon>Craniata</taxon>
        <taxon>Vertebrata</taxon>
        <taxon>Euteleostomi</taxon>
        <taxon>Archelosauria</taxon>
        <taxon>Archosauria</taxon>
        <taxon>Crocodylia</taxon>
        <taxon>Alligatoridae</taxon>
        <taxon>Alligatorinae</taxon>
        <taxon>Alligator</taxon>
    </lineage>
</organism>
<reference evidence="1 2" key="1">
    <citation type="journal article" date="2012" name="Genome Biol.">
        <title>Sequencing three crocodilian genomes to illuminate the evolution of archosaurs and amniotes.</title>
        <authorList>
            <person name="St John J.A."/>
            <person name="Braun E.L."/>
            <person name="Isberg S.R."/>
            <person name="Miles L.G."/>
            <person name="Chong A.Y."/>
            <person name="Gongora J."/>
            <person name="Dalzell P."/>
            <person name="Moran C."/>
            <person name="Bed'hom B."/>
            <person name="Abzhanov A."/>
            <person name="Burgess S.C."/>
            <person name="Cooksey A.M."/>
            <person name="Castoe T.A."/>
            <person name="Crawford N.G."/>
            <person name="Densmore L.D."/>
            <person name="Drew J.C."/>
            <person name="Edwards S.V."/>
            <person name="Faircloth B.C."/>
            <person name="Fujita M.K."/>
            <person name="Greenwold M.J."/>
            <person name="Hoffmann F.G."/>
            <person name="Howard J.M."/>
            <person name="Iguchi T."/>
            <person name="Janes D.E."/>
            <person name="Khan S.Y."/>
            <person name="Kohno S."/>
            <person name="de Koning A.J."/>
            <person name="Lance S.L."/>
            <person name="McCarthy F.M."/>
            <person name="McCormack J.E."/>
            <person name="Merchant M.E."/>
            <person name="Peterson D.G."/>
            <person name="Pollock D.D."/>
            <person name="Pourmand N."/>
            <person name="Raney B.J."/>
            <person name="Roessler K.A."/>
            <person name="Sanford J.R."/>
            <person name="Sawyer R.H."/>
            <person name="Schmidt C.J."/>
            <person name="Triplett E.W."/>
            <person name="Tuberville T.D."/>
            <person name="Venegas-Anaya M."/>
            <person name="Howard J.T."/>
            <person name="Jarvis E.D."/>
            <person name="Guillette L.J.Jr."/>
            <person name="Glenn T.C."/>
            <person name="Green R.E."/>
            <person name="Ray D.A."/>
        </authorList>
    </citation>
    <scope>NUCLEOTIDE SEQUENCE [LARGE SCALE GENOMIC DNA]</scope>
    <source>
        <strain evidence="1">KSC_2009_1</strain>
    </source>
</reference>
<evidence type="ECO:0000313" key="1">
    <source>
        <dbReference type="EMBL" id="KYO48749.1"/>
    </source>
</evidence>
<dbReference type="EMBL" id="AKHW03000179">
    <property type="protein sequence ID" value="KYO48749.1"/>
    <property type="molecule type" value="Genomic_DNA"/>
</dbReference>
<protein>
    <submittedName>
        <fullName evidence="1">Uncharacterized protein</fullName>
    </submittedName>
</protein>
<gene>
    <name evidence="1" type="ORF">Y1Q_0004124</name>
</gene>
<comment type="caution">
    <text evidence="1">The sequence shown here is derived from an EMBL/GenBank/DDBJ whole genome shotgun (WGS) entry which is preliminary data.</text>
</comment>
<evidence type="ECO:0000313" key="2">
    <source>
        <dbReference type="Proteomes" id="UP000050525"/>
    </source>
</evidence>
<name>A0A151PI71_ALLMI</name>